<gene>
    <name evidence="11" type="ORF">IE077_002751</name>
</gene>
<keyword evidence="8" id="KW-0479">Metal-binding</keyword>
<dbReference type="SMART" id="SM00471">
    <property type="entry name" value="HDc"/>
    <property type="match status" value="1"/>
</dbReference>
<feature type="domain" description="HD/PDEase" evidence="10">
    <location>
        <begin position="94"/>
        <end position="209"/>
    </location>
</feature>
<comment type="catalytic activity">
    <reaction evidence="1">
        <text>a 2'-deoxyribonucleoside 5'-phosphate + H2O = a 2'-deoxyribonucleoside + phosphate</text>
        <dbReference type="Rhea" id="RHEA:36167"/>
        <dbReference type="ChEBI" id="CHEBI:15377"/>
        <dbReference type="ChEBI" id="CHEBI:18274"/>
        <dbReference type="ChEBI" id="CHEBI:43474"/>
        <dbReference type="ChEBI" id="CHEBI:65317"/>
        <dbReference type="EC" id="3.1.3.89"/>
    </reaction>
</comment>
<keyword evidence="12" id="KW-1185">Reference proteome</keyword>
<evidence type="ECO:0000256" key="8">
    <source>
        <dbReference type="ARBA" id="ARBA00022723"/>
    </source>
</evidence>
<evidence type="ECO:0000256" key="6">
    <source>
        <dbReference type="ARBA" id="ARBA00011738"/>
    </source>
</evidence>
<evidence type="ECO:0000259" key="10">
    <source>
        <dbReference type="SMART" id="SM00471"/>
    </source>
</evidence>
<evidence type="ECO:0000256" key="4">
    <source>
        <dbReference type="ARBA" id="ARBA00004074"/>
    </source>
</evidence>
<evidence type="ECO:0000256" key="7">
    <source>
        <dbReference type="ARBA" id="ARBA00012964"/>
    </source>
</evidence>
<dbReference type="EC" id="3.1.3.89" evidence="7"/>
<dbReference type="InterPro" id="IPR003607">
    <property type="entry name" value="HD/PDEase_dom"/>
</dbReference>
<proteinExistence type="inferred from homology"/>
<evidence type="ECO:0000256" key="2">
    <source>
        <dbReference type="ARBA" id="ARBA00001936"/>
    </source>
</evidence>
<organism evidence="11 12">
    <name type="scientific">Cardiosporidium cionae</name>
    <dbReference type="NCBI Taxonomy" id="476202"/>
    <lineage>
        <taxon>Eukaryota</taxon>
        <taxon>Sar</taxon>
        <taxon>Alveolata</taxon>
        <taxon>Apicomplexa</taxon>
        <taxon>Aconoidasida</taxon>
        <taxon>Nephromycida</taxon>
        <taxon>Cardiosporidium</taxon>
    </lineage>
</organism>
<evidence type="ECO:0000256" key="5">
    <source>
        <dbReference type="ARBA" id="ARBA00009999"/>
    </source>
</evidence>
<evidence type="ECO:0000256" key="9">
    <source>
        <dbReference type="ARBA" id="ARBA00022801"/>
    </source>
</evidence>
<dbReference type="PANTHER" id="PTHR11845">
    <property type="entry name" value="5'-DEOXYNUCLEOTIDASE HDDC2"/>
    <property type="match status" value="1"/>
</dbReference>
<keyword evidence="9" id="KW-0378">Hydrolase</keyword>
<comment type="subunit">
    <text evidence="6">Homodimer.</text>
</comment>
<dbReference type="EMBL" id="JADAQX010001204">
    <property type="protein sequence ID" value="KAF8817929.1"/>
    <property type="molecule type" value="Genomic_DNA"/>
</dbReference>
<reference evidence="11 12" key="1">
    <citation type="journal article" date="2020" name="bioRxiv">
        <title>Metabolic contributions of an alphaproteobacterial endosymbiont in the apicomplexan Cardiosporidium cionae.</title>
        <authorList>
            <person name="Hunter E.S."/>
            <person name="Paight C.J."/>
            <person name="Lane C.E."/>
        </authorList>
    </citation>
    <scope>NUCLEOTIDE SEQUENCE [LARGE SCALE GENOMIC DNA]</scope>
    <source>
        <strain evidence="11">ESH_2018</strain>
    </source>
</reference>
<comment type="cofactor">
    <cofactor evidence="3">
        <name>Co(2+)</name>
        <dbReference type="ChEBI" id="CHEBI:48828"/>
    </cofactor>
</comment>
<dbReference type="CDD" id="cd00077">
    <property type="entry name" value="HDc"/>
    <property type="match status" value="1"/>
</dbReference>
<dbReference type="PANTHER" id="PTHR11845:SF13">
    <property type="entry name" value="5'-DEOXYNUCLEOTIDASE HDDC2"/>
    <property type="match status" value="1"/>
</dbReference>
<evidence type="ECO:0000313" key="12">
    <source>
        <dbReference type="Proteomes" id="UP000823046"/>
    </source>
</evidence>
<protein>
    <recommendedName>
        <fullName evidence="7">5'-deoxynucleotidase</fullName>
        <ecNumber evidence="7">3.1.3.89</ecNumber>
    </recommendedName>
</protein>
<sequence>MPRSVRTLAFLAVSLVSQIIRSIITVAIFVFAFSTGVAENRVILLTKGGTFRQGKMSGPADSPHSSSTLIDFLLLCGKLKTVKRTGWVHQNVQHPESVSDHMYRMAMCSFLIPETVANREKCLKMALVHDLAESLVGDITPYCGISEQDKYMKEKDVFETIKSDLTGDLGKEIYDLWIEFEEGTTKEAQIIKDIDRFEMILQAFEYEKEQKLYLDSFYSSTKNIFETPLFSRLDKEMITFLGVFFKKL</sequence>
<evidence type="ECO:0000256" key="1">
    <source>
        <dbReference type="ARBA" id="ARBA00001638"/>
    </source>
</evidence>
<dbReference type="InterPro" id="IPR006674">
    <property type="entry name" value="HD_domain"/>
</dbReference>
<comment type="similarity">
    <text evidence="5">Belongs to the HDDC2 family.</text>
</comment>
<dbReference type="Pfam" id="PF13023">
    <property type="entry name" value="HD_3"/>
    <property type="match status" value="1"/>
</dbReference>
<comment type="cofactor">
    <cofactor evidence="2">
        <name>Mn(2+)</name>
        <dbReference type="ChEBI" id="CHEBI:29035"/>
    </cofactor>
</comment>
<name>A0ABQ7J4G0_9APIC</name>
<dbReference type="Proteomes" id="UP000823046">
    <property type="component" value="Unassembled WGS sequence"/>
</dbReference>
<dbReference type="InterPro" id="IPR039356">
    <property type="entry name" value="YfbR/HDDC2"/>
</dbReference>
<comment type="caution">
    <text evidence="11">The sequence shown here is derived from an EMBL/GenBank/DDBJ whole genome shotgun (WGS) entry which is preliminary data.</text>
</comment>
<evidence type="ECO:0000256" key="3">
    <source>
        <dbReference type="ARBA" id="ARBA00001941"/>
    </source>
</evidence>
<comment type="function">
    <text evidence="4">Catalyzes the dephosphorylation of the nucleoside 5'-monophosphates deoxyadenosine monophosphate (dAMP), deoxycytidine monophosphate (dCMP), deoxyguanosine monophosphate (dGMP) and deoxythymidine monophosphate (dTMP).</text>
</comment>
<evidence type="ECO:0000313" key="11">
    <source>
        <dbReference type="EMBL" id="KAF8817929.1"/>
    </source>
</evidence>
<dbReference type="Gene3D" id="1.10.3210.10">
    <property type="entry name" value="Hypothetical protein af1432"/>
    <property type="match status" value="1"/>
</dbReference>
<dbReference type="SUPFAM" id="SSF109604">
    <property type="entry name" value="HD-domain/PDEase-like"/>
    <property type="match status" value="1"/>
</dbReference>
<accession>A0ABQ7J4G0</accession>